<organism evidence="1 2">
    <name type="scientific">Batillaria attramentaria</name>
    <dbReference type="NCBI Taxonomy" id="370345"/>
    <lineage>
        <taxon>Eukaryota</taxon>
        <taxon>Metazoa</taxon>
        <taxon>Spiralia</taxon>
        <taxon>Lophotrochozoa</taxon>
        <taxon>Mollusca</taxon>
        <taxon>Gastropoda</taxon>
        <taxon>Caenogastropoda</taxon>
        <taxon>Sorbeoconcha</taxon>
        <taxon>Cerithioidea</taxon>
        <taxon>Batillariidae</taxon>
        <taxon>Batillaria</taxon>
    </lineage>
</organism>
<gene>
    <name evidence="1" type="ORF">BaRGS_00016777</name>
</gene>
<name>A0ABD0KY31_9CAEN</name>
<keyword evidence="2" id="KW-1185">Reference proteome</keyword>
<dbReference type="EMBL" id="JACVVK020000108">
    <property type="protein sequence ID" value="KAK7491931.1"/>
    <property type="molecule type" value="Genomic_DNA"/>
</dbReference>
<reference evidence="1 2" key="1">
    <citation type="journal article" date="2023" name="Sci. Data">
        <title>Genome assembly of the Korean intertidal mud-creeper Batillaria attramentaria.</title>
        <authorList>
            <person name="Patra A.K."/>
            <person name="Ho P.T."/>
            <person name="Jun S."/>
            <person name="Lee S.J."/>
            <person name="Kim Y."/>
            <person name="Won Y.J."/>
        </authorList>
    </citation>
    <scope>NUCLEOTIDE SEQUENCE [LARGE SCALE GENOMIC DNA]</scope>
    <source>
        <strain evidence="1">Wonlab-2016</strain>
    </source>
</reference>
<accession>A0ABD0KY31</accession>
<evidence type="ECO:0000313" key="1">
    <source>
        <dbReference type="EMBL" id="KAK7491931.1"/>
    </source>
</evidence>
<proteinExistence type="predicted"/>
<dbReference type="Proteomes" id="UP001519460">
    <property type="component" value="Unassembled WGS sequence"/>
</dbReference>
<comment type="caution">
    <text evidence="1">The sequence shown here is derived from an EMBL/GenBank/DDBJ whole genome shotgun (WGS) entry which is preliminary data.</text>
</comment>
<protein>
    <submittedName>
        <fullName evidence="1">Uncharacterized protein</fullName>
    </submittedName>
</protein>
<dbReference type="AlphaFoldDB" id="A0ABD0KY31"/>
<evidence type="ECO:0000313" key="2">
    <source>
        <dbReference type="Proteomes" id="UP001519460"/>
    </source>
</evidence>
<sequence length="123" mass="13155">MFINSSKTLLAAGRSSSMFRSASVSEVFHSGQSRCTSDIVLGIVPQVQKVLPSLLVPSQMEVVLLREQCHSAIIDVVSSPAVAARHCSSVPGRLTTHLASPKESCTWSLASRQCSYGHSTRAI</sequence>